<evidence type="ECO:0000313" key="1">
    <source>
        <dbReference type="EMBL" id="SFN98121.1"/>
    </source>
</evidence>
<evidence type="ECO:0000313" key="2">
    <source>
        <dbReference type="Proteomes" id="UP000183642"/>
    </source>
</evidence>
<accession>A0A1I5DH53</accession>
<protein>
    <recommendedName>
        <fullName evidence="3">DUF559 domain-containing protein</fullName>
    </recommendedName>
</protein>
<dbReference type="OrthoDB" id="3173471at2"/>
<dbReference type="AlphaFoldDB" id="A0A1I5DH53"/>
<dbReference type="Proteomes" id="UP000183642">
    <property type="component" value="Unassembled WGS sequence"/>
</dbReference>
<dbReference type="SUPFAM" id="SSF52980">
    <property type="entry name" value="Restriction endonuclease-like"/>
    <property type="match status" value="1"/>
</dbReference>
<gene>
    <name evidence="1" type="ORF">SAMN05660359_00755</name>
</gene>
<evidence type="ECO:0008006" key="3">
    <source>
        <dbReference type="Google" id="ProtNLM"/>
    </source>
</evidence>
<organism evidence="1 2">
    <name type="scientific">Geodermatophilus obscurus</name>
    <dbReference type="NCBI Taxonomy" id="1861"/>
    <lineage>
        <taxon>Bacteria</taxon>
        <taxon>Bacillati</taxon>
        <taxon>Actinomycetota</taxon>
        <taxon>Actinomycetes</taxon>
        <taxon>Geodermatophilales</taxon>
        <taxon>Geodermatophilaceae</taxon>
        <taxon>Geodermatophilus</taxon>
    </lineage>
</organism>
<reference evidence="2" key="1">
    <citation type="submission" date="2016-10" db="EMBL/GenBank/DDBJ databases">
        <authorList>
            <person name="Varghese N."/>
            <person name="Submissions S."/>
        </authorList>
    </citation>
    <scope>NUCLEOTIDE SEQUENCE [LARGE SCALE GENOMIC DNA]</scope>
    <source>
        <strain evidence="2">DSM 43161</strain>
    </source>
</reference>
<keyword evidence="2" id="KW-1185">Reference proteome</keyword>
<name>A0A1I5DH53_9ACTN</name>
<dbReference type="InterPro" id="IPR011335">
    <property type="entry name" value="Restrct_endonuc-II-like"/>
</dbReference>
<sequence length="299" mass="32366">MVPAELLELPFHGTEAVAQGLLTPDQLRSSAWRRLFRDVYVHRDVPVTHELRAVTAASMVLPGAVVSGRSSAVLWGVDLAGTDHDVELTLPPGRHPVRTTGLRVRRAALADADVVRRRGVPATTPEATAIGLAARLDGDDAVVAVDRFLARGLVDLAPLRARAATGTGPGSARARAVCALADERSESPQETRLRLLVVRGGLSAPVPQFAVRVDGRFVARVDLAWPEHRVAVEYDGLWHAEPGQFARDRQRLNRLQAAGWRIVFVTAEDLDRPGELVARIARALTEAGRVHLPGSRERA</sequence>
<dbReference type="Gene3D" id="3.40.960.10">
    <property type="entry name" value="VSR Endonuclease"/>
    <property type="match status" value="1"/>
</dbReference>
<proteinExistence type="predicted"/>
<dbReference type="EMBL" id="FOWE01000002">
    <property type="protein sequence ID" value="SFN98121.1"/>
    <property type="molecule type" value="Genomic_DNA"/>
</dbReference>